<evidence type="ECO:0000313" key="2">
    <source>
        <dbReference type="EMBL" id="MYN05209.1"/>
    </source>
</evidence>
<accession>A0A6N9HP58</accession>
<evidence type="ECO:0000313" key="3">
    <source>
        <dbReference type="Proteomes" id="UP000448575"/>
    </source>
</evidence>
<proteinExistence type="predicted"/>
<feature type="domain" description="Erythromycin biosynthesis protein CIII-like C-terminal" evidence="1">
    <location>
        <begin position="261"/>
        <end position="384"/>
    </location>
</feature>
<protein>
    <submittedName>
        <fullName evidence="2">Glycosyl transferase family 1</fullName>
    </submittedName>
</protein>
<dbReference type="RefSeq" id="WP_161028156.1">
    <property type="nucleotide sequence ID" value="NZ_WWCJ01000026.1"/>
</dbReference>
<dbReference type="Pfam" id="PF06722">
    <property type="entry name" value="EryCIII-like_C"/>
    <property type="match status" value="1"/>
</dbReference>
<dbReference type="SUPFAM" id="SSF53756">
    <property type="entry name" value="UDP-Glycosyltransferase/glycogen phosphorylase"/>
    <property type="match status" value="1"/>
</dbReference>
<gene>
    <name evidence="2" type="ORF">GTP41_24240</name>
</gene>
<dbReference type="PANTHER" id="PTHR21015:SF22">
    <property type="entry name" value="GLYCOSYLTRANSFERASE"/>
    <property type="match status" value="1"/>
</dbReference>
<evidence type="ECO:0000259" key="1">
    <source>
        <dbReference type="Pfam" id="PF06722"/>
    </source>
</evidence>
<dbReference type="AlphaFoldDB" id="A0A6N9HP58"/>
<organism evidence="2 3">
    <name type="scientific">Pseudoduganella guangdongensis</name>
    <dbReference type="NCBI Taxonomy" id="2692179"/>
    <lineage>
        <taxon>Bacteria</taxon>
        <taxon>Pseudomonadati</taxon>
        <taxon>Pseudomonadota</taxon>
        <taxon>Betaproteobacteria</taxon>
        <taxon>Burkholderiales</taxon>
        <taxon>Oxalobacteraceae</taxon>
        <taxon>Telluria group</taxon>
        <taxon>Pseudoduganella</taxon>
    </lineage>
</organism>
<comment type="caution">
    <text evidence="2">The sequence shown here is derived from an EMBL/GenBank/DDBJ whole genome shotgun (WGS) entry which is preliminary data.</text>
</comment>
<dbReference type="Gene3D" id="3.40.50.2000">
    <property type="entry name" value="Glycogen Phosphorylase B"/>
    <property type="match status" value="2"/>
</dbReference>
<keyword evidence="3" id="KW-1185">Reference proteome</keyword>
<dbReference type="GO" id="GO:0016757">
    <property type="term" value="F:glycosyltransferase activity"/>
    <property type="evidence" value="ECO:0007669"/>
    <property type="project" value="UniProtKB-ARBA"/>
</dbReference>
<keyword evidence="2" id="KW-0808">Transferase</keyword>
<dbReference type="PANTHER" id="PTHR21015">
    <property type="entry name" value="UDP-N-ACETYLGLUCOSAMINE--N-ACETYLMURAMYL-(PENTAPEPTIDE) PYROPHOSPHORYL-UNDECAPRENOL N-ACETYLGLUCOSAMINE TRANSFERASE 1"/>
    <property type="match status" value="1"/>
</dbReference>
<dbReference type="EMBL" id="WWCJ01000026">
    <property type="protein sequence ID" value="MYN05209.1"/>
    <property type="molecule type" value="Genomic_DNA"/>
</dbReference>
<sequence length="405" mass="43450">MTPRKKILFIAEAVTLAHVGRPLALAGRLDPAHYAVTFACAAGYDFCFRDSSLQRRTIHSIPSAQFLQALAAGQPVYDAATLAGYVEEDLRLLRELQPDVVVGDFRLSLSISARLAGVPYVALNNAYWSPYVRQRYTVPSLPLTRFLPIALANALFNLVRPLAFASHTIPLNRVRRQYGLPSLGWDLNRVYTDADYTLYADVPQLFQAQGMPAQHAFIGPVLWSPPLPLPDWWAQLPADRPLVYVTLGSSGQAALLPGVLQALADLPVTVLAATAGKVALASLPANAYAADFLPGEQAAARAALVLCNGGSPTSHQALVAGVPVLGLCGNLDQFLNMQGIEAVGAGARLRADRFDAAAVRQAVQALLATPRAAVAARQVAQDFARYDAFHLFSKLLSEILTKPPG</sequence>
<dbReference type="Proteomes" id="UP000448575">
    <property type="component" value="Unassembled WGS sequence"/>
</dbReference>
<dbReference type="InterPro" id="IPR010610">
    <property type="entry name" value="EryCIII-like_C"/>
</dbReference>
<name>A0A6N9HP58_9BURK</name>
<reference evidence="2 3" key="1">
    <citation type="submission" date="2019-12" db="EMBL/GenBank/DDBJ databases">
        <title>Novel species isolated from a subtropical stream in China.</title>
        <authorList>
            <person name="Lu H."/>
        </authorList>
    </citation>
    <scope>NUCLEOTIDE SEQUENCE [LARGE SCALE GENOMIC DNA]</scope>
    <source>
        <strain evidence="2 3">DS3</strain>
    </source>
</reference>